<evidence type="ECO:0000256" key="4">
    <source>
        <dbReference type="ARBA" id="ARBA00022884"/>
    </source>
</evidence>
<feature type="domain" description="Ribosomal RNA adenine methylase transferase N-terminal" evidence="6">
    <location>
        <begin position="22"/>
        <end position="182"/>
    </location>
</feature>
<keyword evidence="3 5" id="KW-0949">S-adenosyl-L-methionine</keyword>
<dbReference type="Pfam" id="PF00398">
    <property type="entry name" value="RrnaAD"/>
    <property type="match status" value="1"/>
</dbReference>
<dbReference type="InterPro" id="IPR001737">
    <property type="entry name" value="KsgA/Erm"/>
</dbReference>
<dbReference type="GO" id="GO:0032259">
    <property type="term" value="P:methylation"/>
    <property type="evidence" value="ECO:0007669"/>
    <property type="project" value="UniProtKB-KW"/>
</dbReference>
<proteinExistence type="inferred from homology"/>
<comment type="similarity">
    <text evidence="5">Belongs to the class I-like SAM-binding methyltransferase superfamily. rRNA adenine N(6)-methyltransferase family.</text>
</comment>
<feature type="binding site" evidence="5">
    <location>
        <position position="85"/>
    </location>
    <ligand>
        <name>S-adenosyl-L-methionine</name>
        <dbReference type="ChEBI" id="CHEBI:59789"/>
    </ligand>
</feature>
<reference evidence="8" key="1">
    <citation type="journal article" date="2019" name="Int. J. Syst. Evol. Microbiol.">
        <title>The Global Catalogue of Microorganisms (GCM) 10K type strain sequencing project: providing services to taxonomists for standard genome sequencing and annotation.</title>
        <authorList>
            <consortium name="The Broad Institute Genomics Platform"/>
            <consortium name="The Broad Institute Genome Sequencing Center for Infectious Disease"/>
            <person name="Wu L."/>
            <person name="Ma J."/>
        </authorList>
    </citation>
    <scope>NUCLEOTIDE SEQUENCE [LARGE SCALE GENOMIC DNA]</scope>
    <source>
        <strain evidence="8">CGMCC 4.7641</strain>
    </source>
</reference>
<keyword evidence="2 5" id="KW-0808">Transferase</keyword>
<comment type="caution">
    <text evidence="7">The sequence shown here is derived from an EMBL/GenBank/DDBJ whole genome shotgun (WGS) entry which is preliminary data.</text>
</comment>
<evidence type="ECO:0000259" key="6">
    <source>
        <dbReference type="SMART" id="SM00650"/>
    </source>
</evidence>
<dbReference type="Proteomes" id="UP001597483">
    <property type="component" value="Unassembled WGS sequence"/>
</dbReference>
<feature type="binding site" evidence="5">
    <location>
        <position position="15"/>
    </location>
    <ligand>
        <name>S-adenosyl-L-methionine</name>
        <dbReference type="ChEBI" id="CHEBI:59789"/>
    </ligand>
</feature>
<dbReference type="RefSeq" id="WP_378309576.1">
    <property type="nucleotide sequence ID" value="NZ_JBHUKS010000026.1"/>
</dbReference>
<keyword evidence="8" id="KW-1185">Reference proteome</keyword>
<dbReference type="Gene3D" id="3.40.50.150">
    <property type="entry name" value="Vaccinia Virus protein VP39"/>
    <property type="match status" value="1"/>
</dbReference>
<dbReference type="SUPFAM" id="SSF53335">
    <property type="entry name" value="S-adenosyl-L-methionine-dependent methyltransferases"/>
    <property type="match status" value="1"/>
</dbReference>
<evidence type="ECO:0000256" key="1">
    <source>
        <dbReference type="ARBA" id="ARBA00022603"/>
    </source>
</evidence>
<evidence type="ECO:0000256" key="5">
    <source>
        <dbReference type="PROSITE-ProRule" id="PRU01026"/>
    </source>
</evidence>
<evidence type="ECO:0000313" key="7">
    <source>
        <dbReference type="EMBL" id="MFD2472146.1"/>
    </source>
</evidence>
<dbReference type="GO" id="GO:0008168">
    <property type="term" value="F:methyltransferase activity"/>
    <property type="evidence" value="ECO:0007669"/>
    <property type="project" value="UniProtKB-KW"/>
</dbReference>
<dbReference type="EMBL" id="JBHUKS010000026">
    <property type="protein sequence ID" value="MFD2472146.1"/>
    <property type="molecule type" value="Genomic_DNA"/>
</dbReference>
<name>A0ABW5HG48_9PSEU</name>
<dbReference type="InterPro" id="IPR020598">
    <property type="entry name" value="rRNA_Ade_methylase_Trfase_N"/>
</dbReference>
<feature type="binding site" evidence="5">
    <location>
        <position position="62"/>
    </location>
    <ligand>
        <name>S-adenosyl-L-methionine</name>
        <dbReference type="ChEBI" id="CHEBI:59789"/>
    </ligand>
</feature>
<organism evidence="7 8">
    <name type="scientific">Amycolatopsis silviterrae</name>
    <dbReference type="NCBI Taxonomy" id="1656914"/>
    <lineage>
        <taxon>Bacteria</taxon>
        <taxon>Bacillati</taxon>
        <taxon>Actinomycetota</taxon>
        <taxon>Actinomycetes</taxon>
        <taxon>Pseudonocardiales</taxon>
        <taxon>Pseudonocardiaceae</taxon>
        <taxon>Amycolatopsis</taxon>
    </lineage>
</organism>
<dbReference type="SMART" id="SM00650">
    <property type="entry name" value="rADc"/>
    <property type="match status" value="1"/>
</dbReference>
<dbReference type="CDD" id="cd02440">
    <property type="entry name" value="AdoMet_MTases"/>
    <property type="match status" value="1"/>
</dbReference>
<sequence>MSALPYGGRHELGQNFLTDPAVIAAVCTAASRTTGPLVELAAGDGALTLPLSRTGRPVTAVELDPRRASRLARRTGANVEVVHGDLLRHRLPDVPHTVVGNLPFHLTTAALRRLFRQRHWELAVLLVQWEVARRRAGIGGASQMTASWWPWFEFSVPAKVPAHAFRPRPAVDGGILVMARRPEPLVENQAGYQEFVREVFTGRGRGLAGILPRTGHLSARAARNWLARHRLSPQALPRDLTAEHWASLWHLALHQRTRCSAPESSAFPRPRP</sequence>
<dbReference type="InterPro" id="IPR029063">
    <property type="entry name" value="SAM-dependent_MTases_sf"/>
</dbReference>
<comment type="caution">
    <text evidence="5">Lacks conserved residue(s) required for the propagation of feature annotation.</text>
</comment>
<feature type="binding site" evidence="5">
    <location>
        <position position="101"/>
    </location>
    <ligand>
        <name>S-adenosyl-L-methionine</name>
        <dbReference type="ChEBI" id="CHEBI:59789"/>
    </ligand>
</feature>
<evidence type="ECO:0000256" key="2">
    <source>
        <dbReference type="ARBA" id="ARBA00022679"/>
    </source>
</evidence>
<gene>
    <name evidence="7" type="primary">erm</name>
    <name evidence="7" type="ORF">ACFSVL_32445</name>
</gene>
<dbReference type="PROSITE" id="PS51689">
    <property type="entry name" value="SAM_RNA_A_N6_MT"/>
    <property type="match status" value="1"/>
</dbReference>
<evidence type="ECO:0000313" key="8">
    <source>
        <dbReference type="Proteomes" id="UP001597483"/>
    </source>
</evidence>
<keyword evidence="4 5" id="KW-0694">RNA-binding</keyword>
<dbReference type="NCBIfam" id="NF000499">
    <property type="entry name" value="Erm23S_rRNA_broad"/>
    <property type="match status" value="1"/>
</dbReference>
<accession>A0ABW5HG48</accession>
<evidence type="ECO:0000256" key="3">
    <source>
        <dbReference type="ARBA" id="ARBA00022691"/>
    </source>
</evidence>
<feature type="binding site" evidence="5">
    <location>
        <position position="17"/>
    </location>
    <ligand>
        <name>S-adenosyl-L-methionine</name>
        <dbReference type="ChEBI" id="CHEBI:59789"/>
    </ligand>
</feature>
<protein>
    <submittedName>
        <fullName evidence="7">23S ribosomal RNA methyltransferase Erm</fullName>
    </submittedName>
</protein>
<dbReference type="PANTHER" id="PTHR11727:SF7">
    <property type="entry name" value="DIMETHYLADENOSINE TRANSFERASE-RELATED"/>
    <property type="match status" value="1"/>
</dbReference>
<keyword evidence="1 5" id="KW-0489">Methyltransferase</keyword>
<dbReference type="PANTHER" id="PTHR11727">
    <property type="entry name" value="DIMETHYLADENOSINE TRANSFERASE"/>
    <property type="match status" value="1"/>
</dbReference>